<protein>
    <submittedName>
        <fullName evidence="1">Uncharacterized protein</fullName>
    </submittedName>
</protein>
<comment type="caution">
    <text evidence="1">The sequence shown here is derived from an EMBL/GenBank/DDBJ whole genome shotgun (WGS) entry which is preliminary data.</text>
</comment>
<organism evidence="1 2">
    <name type="scientific">Roseivirga thermotolerans</name>
    <dbReference type="NCBI Taxonomy" id="1758176"/>
    <lineage>
        <taxon>Bacteria</taxon>
        <taxon>Pseudomonadati</taxon>
        <taxon>Bacteroidota</taxon>
        <taxon>Cytophagia</taxon>
        <taxon>Cytophagales</taxon>
        <taxon>Roseivirgaceae</taxon>
        <taxon>Roseivirga</taxon>
    </lineage>
</organism>
<gene>
    <name evidence="1" type="ORF">GCM10011340_17660</name>
</gene>
<accession>A0ABQ3I593</accession>
<reference evidence="2" key="1">
    <citation type="journal article" date="2019" name="Int. J. Syst. Evol. Microbiol.">
        <title>The Global Catalogue of Microorganisms (GCM) 10K type strain sequencing project: providing services to taxonomists for standard genome sequencing and annotation.</title>
        <authorList>
            <consortium name="The Broad Institute Genomics Platform"/>
            <consortium name="The Broad Institute Genome Sequencing Center for Infectious Disease"/>
            <person name="Wu L."/>
            <person name="Ma J."/>
        </authorList>
    </citation>
    <scope>NUCLEOTIDE SEQUENCE [LARGE SCALE GENOMIC DNA]</scope>
    <source>
        <strain evidence="2">CGMCC 1.15111</strain>
    </source>
</reference>
<evidence type="ECO:0000313" key="2">
    <source>
        <dbReference type="Proteomes" id="UP000658258"/>
    </source>
</evidence>
<sequence>MQEKNFMPEKQALNSQKGQFYPVSQQSLNEIADIFLCVCEVFRGKFRNDLLRGDILLLTYIELRLKVSIQPVPQAVSSQRLLTTICEDTNGGKVQKCTSCDLRKYVYYGIRLPELHGIYF</sequence>
<proteinExistence type="predicted"/>
<dbReference type="Proteomes" id="UP000658258">
    <property type="component" value="Unassembled WGS sequence"/>
</dbReference>
<evidence type="ECO:0000313" key="1">
    <source>
        <dbReference type="EMBL" id="GHE62837.1"/>
    </source>
</evidence>
<keyword evidence="2" id="KW-1185">Reference proteome</keyword>
<name>A0ABQ3I593_9BACT</name>
<dbReference type="EMBL" id="BNAG01000002">
    <property type="protein sequence ID" value="GHE62837.1"/>
    <property type="molecule type" value="Genomic_DNA"/>
</dbReference>